<evidence type="ECO:0000256" key="1">
    <source>
        <dbReference type="ARBA" id="ARBA00023002"/>
    </source>
</evidence>
<dbReference type="AlphaFoldDB" id="A0A8G2L7F5"/>
<dbReference type="InterPro" id="IPR036291">
    <property type="entry name" value="NAD(P)-bd_dom_sf"/>
</dbReference>
<sequence>MEIIIGANGRFGSLLCSLLDDRICIDIDNINELGVYIKKADHVFLSVPVDAALNIIDSYDYNNFVEISSVKWPFKKYSGKITSIHPLFGPMSYNKINDVIFINDISRDNSLNELNKIFKNWHFIEMTSDEHDLLMSEIMVKPYIISMMLDCKSDIKTGSYKKLLEVSEIKNKESWKVFNDTLIYNPYTMNVINDLIERLNKTRDLIEHNRL</sequence>
<dbReference type="PANTHER" id="PTHR21363:SF0">
    <property type="entry name" value="PREPHENATE DEHYDROGENASE [NADP(+)]"/>
    <property type="match status" value="1"/>
</dbReference>
<gene>
    <name evidence="2" type="ORF">SAMN02745355_0138</name>
</gene>
<keyword evidence="3" id="KW-1185">Reference proteome</keyword>
<dbReference type="NCBIfam" id="NF005032">
    <property type="entry name" value="PRK06444.1"/>
    <property type="match status" value="1"/>
</dbReference>
<keyword evidence="1" id="KW-0560">Oxidoreductase</keyword>
<dbReference type="Gene3D" id="3.40.50.720">
    <property type="entry name" value="NAD(P)-binding Rossmann-like Domain"/>
    <property type="match status" value="1"/>
</dbReference>
<accession>A0A8G2L7F5</accession>
<dbReference type="GO" id="GO:0008977">
    <property type="term" value="F:prephenate dehydrogenase (NAD+) activity"/>
    <property type="evidence" value="ECO:0007669"/>
    <property type="project" value="TreeGrafter"/>
</dbReference>
<dbReference type="PANTHER" id="PTHR21363">
    <property type="entry name" value="PREPHENATE DEHYDROGENASE"/>
    <property type="match status" value="1"/>
</dbReference>
<protein>
    <submittedName>
        <fullName evidence="2">Prephenate dehydrogenase</fullName>
    </submittedName>
</protein>
<dbReference type="RefSeq" id="WP_084272314.1">
    <property type="nucleotide sequence ID" value="NZ_FWYE01000001.1"/>
</dbReference>
<dbReference type="GO" id="GO:0070403">
    <property type="term" value="F:NAD+ binding"/>
    <property type="evidence" value="ECO:0007669"/>
    <property type="project" value="TreeGrafter"/>
</dbReference>
<dbReference type="EMBL" id="FWYE01000001">
    <property type="protein sequence ID" value="SMD30269.1"/>
    <property type="molecule type" value="Genomic_DNA"/>
</dbReference>
<dbReference type="SUPFAM" id="SSF51735">
    <property type="entry name" value="NAD(P)-binding Rossmann-fold domains"/>
    <property type="match status" value="1"/>
</dbReference>
<proteinExistence type="predicted"/>
<dbReference type="InterPro" id="IPR050812">
    <property type="entry name" value="Preph/Arog_dehydrog"/>
</dbReference>
<dbReference type="GO" id="GO:0006571">
    <property type="term" value="P:tyrosine biosynthetic process"/>
    <property type="evidence" value="ECO:0007669"/>
    <property type="project" value="TreeGrafter"/>
</dbReference>
<evidence type="ECO:0000313" key="3">
    <source>
        <dbReference type="Proteomes" id="UP000192315"/>
    </source>
</evidence>
<reference evidence="2 3" key="1">
    <citation type="submission" date="2017-04" db="EMBL/GenBank/DDBJ databases">
        <authorList>
            <person name="Varghese N."/>
            <person name="Submissions S."/>
        </authorList>
    </citation>
    <scope>NUCLEOTIDE SEQUENCE [LARGE SCALE GENOMIC DNA]</scope>
    <source>
        <strain evidence="2 3">DSM 9789</strain>
    </source>
</reference>
<name>A0A8G2L7F5_PICTO</name>
<dbReference type="Proteomes" id="UP000192315">
    <property type="component" value="Unassembled WGS sequence"/>
</dbReference>
<organism evidence="2 3">
    <name type="scientific">Picrophilus torridus (strain ATCC 700027 / DSM 9790 / JCM 10055 / NBRC 100828 / KAW 2/3)</name>
    <dbReference type="NCBI Taxonomy" id="1122961"/>
    <lineage>
        <taxon>Archaea</taxon>
        <taxon>Methanobacteriati</taxon>
        <taxon>Thermoplasmatota</taxon>
        <taxon>Thermoplasmata</taxon>
        <taxon>Thermoplasmatales</taxon>
        <taxon>Picrophilaceae</taxon>
        <taxon>Picrophilus</taxon>
    </lineage>
</organism>
<evidence type="ECO:0000313" key="2">
    <source>
        <dbReference type="EMBL" id="SMD30269.1"/>
    </source>
</evidence>
<comment type="caution">
    <text evidence="2">The sequence shown here is derived from an EMBL/GenBank/DDBJ whole genome shotgun (WGS) entry which is preliminary data.</text>
</comment>